<feature type="region of interest" description="Disordered" evidence="1">
    <location>
        <begin position="1"/>
        <end position="59"/>
    </location>
</feature>
<keyword evidence="3" id="KW-1185">Reference proteome</keyword>
<comment type="caution">
    <text evidence="2">The sequence shown here is derived from an EMBL/GenBank/DDBJ whole genome shotgun (WGS) entry which is preliminary data.</text>
</comment>
<dbReference type="EMBL" id="CAJHJT010000056">
    <property type="protein sequence ID" value="CAD7011820.1"/>
    <property type="molecule type" value="Genomic_DNA"/>
</dbReference>
<evidence type="ECO:0000256" key="1">
    <source>
        <dbReference type="SAM" id="MobiDB-lite"/>
    </source>
</evidence>
<protein>
    <submittedName>
        <fullName evidence="2">(Mediterranean fruit fly) hypothetical protein</fullName>
    </submittedName>
</protein>
<proteinExistence type="predicted"/>
<dbReference type="Proteomes" id="UP000606786">
    <property type="component" value="Unassembled WGS sequence"/>
</dbReference>
<sequence length="59" mass="6426">KLVACHSSMQHQHISSVATHARIKHNRRETRAAQITQRGHGGGARDGHGRKDKIGAATH</sequence>
<reference evidence="2" key="1">
    <citation type="submission" date="2020-11" db="EMBL/GenBank/DDBJ databases">
        <authorList>
            <person name="Whitehead M."/>
        </authorList>
    </citation>
    <scope>NUCLEOTIDE SEQUENCE</scope>
    <source>
        <strain evidence="2">EGII</strain>
    </source>
</reference>
<organism evidence="2 3">
    <name type="scientific">Ceratitis capitata</name>
    <name type="common">Mediterranean fruit fly</name>
    <name type="synonym">Tephritis capitata</name>
    <dbReference type="NCBI Taxonomy" id="7213"/>
    <lineage>
        <taxon>Eukaryota</taxon>
        <taxon>Metazoa</taxon>
        <taxon>Ecdysozoa</taxon>
        <taxon>Arthropoda</taxon>
        <taxon>Hexapoda</taxon>
        <taxon>Insecta</taxon>
        <taxon>Pterygota</taxon>
        <taxon>Neoptera</taxon>
        <taxon>Endopterygota</taxon>
        <taxon>Diptera</taxon>
        <taxon>Brachycera</taxon>
        <taxon>Muscomorpha</taxon>
        <taxon>Tephritoidea</taxon>
        <taxon>Tephritidae</taxon>
        <taxon>Ceratitis</taxon>
        <taxon>Ceratitis</taxon>
    </lineage>
</organism>
<evidence type="ECO:0000313" key="3">
    <source>
        <dbReference type="Proteomes" id="UP000606786"/>
    </source>
</evidence>
<feature type="non-terminal residue" evidence="2">
    <location>
        <position position="1"/>
    </location>
</feature>
<feature type="compositionally biased region" description="Polar residues" evidence="1">
    <location>
        <begin position="7"/>
        <end position="18"/>
    </location>
</feature>
<gene>
    <name evidence="2" type="ORF">CCAP1982_LOCUS19930</name>
</gene>
<dbReference type="AlphaFoldDB" id="A0A811V908"/>
<feature type="compositionally biased region" description="Basic and acidic residues" evidence="1">
    <location>
        <begin position="43"/>
        <end position="59"/>
    </location>
</feature>
<evidence type="ECO:0000313" key="2">
    <source>
        <dbReference type="EMBL" id="CAD7011820.1"/>
    </source>
</evidence>
<accession>A0A811V908</accession>
<name>A0A811V908_CERCA</name>